<organism evidence="1 2">
    <name type="scientific">Corchorus olitorius</name>
    <dbReference type="NCBI Taxonomy" id="93759"/>
    <lineage>
        <taxon>Eukaryota</taxon>
        <taxon>Viridiplantae</taxon>
        <taxon>Streptophyta</taxon>
        <taxon>Embryophyta</taxon>
        <taxon>Tracheophyta</taxon>
        <taxon>Spermatophyta</taxon>
        <taxon>Magnoliopsida</taxon>
        <taxon>eudicotyledons</taxon>
        <taxon>Gunneridae</taxon>
        <taxon>Pentapetalae</taxon>
        <taxon>rosids</taxon>
        <taxon>malvids</taxon>
        <taxon>Malvales</taxon>
        <taxon>Malvaceae</taxon>
        <taxon>Grewioideae</taxon>
        <taxon>Apeibeae</taxon>
        <taxon>Corchorus</taxon>
    </lineage>
</organism>
<evidence type="ECO:0000313" key="2">
    <source>
        <dbReference type="Proteomes" id="UP000187203"/>
    </source>
</evidence>
<dbReference type="Proteomes" id="UP000187203">
    <property type="component" value="Unassembled WGS sequence"/>
</dbReference>
<sequence length="32" mass="3750">MGVMIMMVKVDLQCCRSYKKVKKVLSKFPRDS</sequence>
<protein>
    <submittedName>
        <fullName evidence="1">Uncharacterized protein</fullName>
    </submittedName>
</protein>
<dbReference type="OrthoDB" id="785270at2759"/>
<gene>
    <name evidence="1" type="ORF">COLO4_33897</name>
</gene>
<dbReference type="AlphaFoldDB" id="A0A1R3GQ80"/>
<comment type="caution">
    <text evidence="1">The sequence shown here is derived from an EMBL/GenBank/DDBJ whole genome shotgun (WGS) entry which is preliminary data.</text>
</comment>
<dbReference type="EMBL" id="AWUE01021938">
    <property type="protein sequence ID" value="OMO60209.1"/>
    <property type="molecule type" value="Genomic_DNA"/>
</dbReference>
<reference evidence="2" key="1">
    <citation type="submission" date="2013-09" db="EMBL/GenBank/DDBJ databases">
        <title>Corchorus olitorius genome sequencing.</title>
        <authorList>
            <person name="Alam M."/>
            <person name="Haque M.S."/>
            <person name="Islam M.S."/>
            <person name="Emdad E.M."/>
            <person name="Islam M.M."/>
            <person name="Ahmed B."/>
            <person name="Halim A."/>
            <person name="Hossen Q.M.M."/>
            <person name="Hossain M.Z."/>
            <person name="Ahmed R."/>
            <person name="Khan M.M."/>
            <person name="Islam R."/>
            <person name="Rashid M.M."/>
            <person name="Khan S.A."/>
            <person name="Rahman M.S."/>
            <person name="Alam M."/>
            <person name="Yahiya A.S."/>
            <person name="Khan M.S."/>
            <person name="Azam M.S."/>
            <person name="Haque T."/>
            <person name="Lashkar M.Z.H."/>
            <person name="Akhand A.I."/>
            <person name="Morshed G."/>
            <person name="Roy S."/>
            <person name="Uddin K.S."/>
            <person name="Rabeya T."/>
            <person name="Hossain A.S."/>
            <person name="Chowdhury A."/>
            <person name="Snigdha A.R."/>
            <person name="Mortoza M.S."/>
            <person name="Matin S.A."/>
            <person name="Hoque S.M.E."/>
            <person name="Islam M.K."/>
            <person name="Roy D.K."/>
            <person name="Haider R."/>
            <person name="Moosa M.M."/>
            <person name="Elias S.M."/>
            <person name="Hasan A.M."/>
            <person name="Jahan S."/>
            <person name="Shafiuddin M."/>
            <person name="Mahmood N."/>
            <person name="Shommy N.S."/>
        </authorList>
    </citation>
    <scope>NUCLEOTIDE SEQUENCE [LARGE SCALE GENOMIC DNA]</scope>
    <source>
        <strain evidence="2">cv. O-4</strain>
    </source>
</reference>
<accession>A0A1R3GQ80</accession>
<name>A0A1R3GQ80_9ROSI</name>
<proteinExistence type="predicted"/>
<keyword evidence="2" id="KW-1185">Reference proteome</keyword>
<evidence type="ECO:0000313" key="1">
    <source>
        <dbReference type="EMBL" id="OMO60209.1"/>
    </source>
</evidence>